<reference evidence="3" key="1">
    <citation type="submission" date="2020-10" db="EMBL/GenBank/DDBJ databases">
        <authorList>
            <person name="Han B."/>
            <person name="Lu T."/>
            <person name="Zhao Q."/>
            <person name="Huang X."/>
            <person name="Zhao Y."/>
        </authorList>
    </citation>
    <scope>NUCLEOTIDE SEQUENCE</scope>
</reference>
<comment type="caution">
    <text evidence="3">The sequence shown here is derived from an EMBL/GenBank/DDBJ whole genome shotgun (WGS) entry which is preliminary data.</text>
</comment>
<dbReference type="PANTHER" id="PTHR33883">
    <property type="entry name" value="WPP DOMAIN-ASSOCIATED PROTEIN"/>
    <property type="match status" value="1"/>
</dbReference>
<accession>A0A811QTQ1</accession>
<dbReference type="OrthoDB" id="1868826at2759"/>
<feature type="compositionally biased region" description="Basic and acidic residues" evidence="2">
    <location>
        <begin position="545"/>
        <end position="558"/>
    </location>
</feature>
<dbReference type="AlphaFoldDB" id="A0A811QTQ1"/>
<feature type="region of interest" description="Disordered" evidence="2">
    <location>
        <begin position="545"/>
        <end position="579"/>
    </location>
</feature>
<dbReference type="Proteomes" id="UP000604825">
    <property type="component" value="Unassembled WGS sequence"/>
</dbReference>
<evidence type="ECO:0000256" key="2">
    <source>
        <dbReference type="SAM" id="MobiDB-lite"/>
    </source>
</evidence>
<feature type="coiled-coil region" evidence="1">
    <location>
        <begin position="87"/>
        <end position="114"/>
    </location>
</feature>
<dbReference type="InterPro" id="IPR037490">
    <property type="entry name" value="WAP"/>
</dbReference>
<keyword evidence="1" id="KW-0175">Coiled coil</keyword>
<keyword evidence="4" id="KW-1185">Reference proteome</keyword>
<sequence>MDAFFSGLDSRLRVAVKVADSIMVGLVNAAMEDAYKKSLWKDGDLERLFQKLRFAELAIMQLEWCLRFVRGEMEADGGADDGHEQLLDDLLETRDQIQARLDEAELAVAQADCDYMRRKRDDLDPSRRCRETPSAVDRRGAEVEVGAFAELRGSVGRKMTRMRARLEDASSELAALMQKVSGEASPMARLQDPGHEGDGVKGVSGFYSMAQLLMEFQEMVLDAGVVRDSVASAFDAMERSVSAQREAMEEQRWLMDAEKEMYRAVVEDFLREINVESTKCDRSEGEGCPTPTLHHSRGANENSSDEFQSLKDETSQLHSARLIPAEKSESSRLYYNSEEHRISQEEAERLTERTIDSEIRCELQHVLYSAVFRDLLRKLSVQAYDAQELTEQRDEMEIRSNLQYEIHSIMFQDLVKNLGVESVDHLIKTSIEDEVHTALLAKTMNAWKITTEMVQSERLIKEEMDCIIFGGFINDLVNGQNLSVVKSQHQNRPSDNLGRFGMIDYTEQLEKGNIQVNVTTEDEGVGSDQHRVLVDQEVLGIIDNCDRQNPRGSDKKAEASTGRDNAYDSGNCNLEEGLDDRRKRQTEEIAIGLCMPSEGVNQEMCIPLTNIYEIFMDFETIACGKIGRAVLRLRDLDKQLSNLIEQVNSVKTSELIYRRAFTRRCCDLQTAEAEVDLLGDEVELLLGLLSKTYRALEHYSPVLQHYVGIREMMNLLGKELAVRLSH</sequence>
<name>A0A811QTQ1_9POAL</name>
<proteinExistence type="predicted"/>
<organism evidence="3 4">
    <name type="scientific">Miscanthus lutarioriparius</name>
    <dbReference type="NCBI Taxonomy" id="422564"/>
    <lineage>
        <taxon>Eukaryota</taxon>
        <taxon>Viridiplantae</taxon>
        <taxon>Streptophyta</taxon>
        <taxon>Embryophyta</taxon>
        <taxon>Tracheophyta</taxon>
        <taxon>Spermatophyta</taxon>
        <taxon>Magnoliopsida</taxon>
        <taxon>Liliopsida</taxon>
        <taxon>Poales</taxon>
        <taxon>Poaceae</taxon>
        <taxon>PACMAD clade</taxon>
        <taxon>Panicoideae</taxon>
        <taxon>Andropogonodae</taxon>
        <taxon>Andropogoneae</taxon>
        <taxon>Saccharinae</taxon>
        <taxon>Miscanthus</taxon>
    </lineage>
</organism>
<gene>
    <name evidence="3" type="ORF">NCGR_LOCUS43699</name>
</gene>
<evidence type="ECO:0000313" key="3">
    <source>
        <dbReference type="EMBL" id="CAD6260264.1"/>
    </source>
</evidence>
<evidence type="ECO:0000313" key="4">
    <source>
        <dbReference type="Proteomes" id="UP000604825"/>
    </source>
</evidence>
<evidence type="ECO:0000256" key="1">
    <source>
        <dbReference type="SAM" id="Coils"/>
    </source>
</evidence>
<feature type="region of interest" description="Disordered" evidence="2">
    <location>
        <begin position="280"/>
        <end position="313"/>
    </location>
</feature>
<dbReference type="PANTHER" id="PTHR33883:SF7">
    <property type="entry name" value="OS04G0521600 PROTEIN"/>
    <property type="match status" value="1"/>
</dbReference>
<dbReference type="EMBL" id="CAJGYO010000011">
    <property type="protein sequence ID" value="CAD6260264.1"/>
    <property type="molecule type" value="Genomic_DNA"/>
</dbReference>
<evidence type="ECO:0008006" key="5">
    <source>
        <dbReference type="Google" id="ProtNLM"/>
    </source>
</evidence>
<protein>
    <recommendedName>
        <fullName evidence="5">WPP domain-associated protein</fullName>
    </recommendedName>
</protein>